<protein>
    <submittedName>
        <fullName evidence="1">Uncharacterized protein</fullName>
    </submittedName>
</protein>
<dbReference type="EMBL" id="CABIJS010000706">
    <property type="protein sequence ID" value="VUZ56576.1"/>
    <property type="molecule type" value="Genomic_DNA"/>
</dbReference>
<evidence type="ECO:0000313" key="2">
    <source>
        <dbReference type="Proteomes" id="UP000321570"/>
    </source>
</evidence>
<organism evidence="1 2">
    <name type="scientific">Hymenolepis diminuta</name>
    <name type="common">Rat tapeworm</name>
    <dbReference type="NCBI Taxonomy" id="6216"/>
    <lineage>
        <taxon>Eukaryota</taxon>
        <taxon>Metazoa</taxon>
        <taxon>Spiralia</taxon>
        <taxon>Lophotrochozoa</taxon>
        <taxon>Platyhelminthes</taxon>
        <taxon>Cestoda</taxon>
        <taxon>Eucestoda</taxon>
        <taxon>Cyclophyllidea</taxon>
        <taxon>Hymenolepididae</taxon>
        <taxon>Hymenolepis</taxon>
    </lineage>
</organism>
<accession>A0A564ZAW9</accession>
<keyword evidence="2" id="KW-1185">Reference proteome</keyword>
<name>A0A564ZAW9_HYMDI</name>
<gene>
    <name evidence="1" type="ORF">WMSIL1_LOCUS14159</name>
</gene>
<proteinExistence type="predicted"/>
<dbReference type="Proteomes" id="UP000321570">
    <property type="component" value="Unassembled WGS sequence"/>
</dbReference>
<dbReference type="AlphaFoldDB" id="A0A564ZAW9"/>
<feature type="non-terminal residue" evidence="1">
    <location>
        <position position="362"/>
    </location>
</feature>
<sequence>MLLDSNVEICEENVPRLCEGVWSNQVSHRLIEQINAEIEGLLERVLSAPPNDSSDPECIATAKYTSFTESPSQWKSLFVQMLLTLPGETILTLLRNRLLSPNLAASGGFNLRILLSLISTIVVCCRRGISLITNFLHDILLSIFSSMPTKISQDSSSHPPDLAALLDDSISSMVSQSQNATNNAVDPVELKFIQFYHVLIIVRQVCVEDNRLTAFSYGQWWRENFSTSPVPQKEGSGVGGVLATRRSLELLSNLLIRLLPFERSPIHLSAQLATSAPFWATTKQKGESEEEECCRAWNVYLDVARGRLAELRMERVNEAPEPPVNSIGWPSEVEALVEDFMKMNNNAGGPEVKRLPSSLVEM</sequence>
<reference evidence="1 2" key="1">
    <citation type="submission" date="2019-07" db="EMBL/GenBank/DDBJ databases">
        <authorList>
            <person name="Jastrzebski P J."/>
            <person name="Paukszto L."/>
            <person name="Jastrzebski P J."/>
        </authorList>
    </citation>
    <scope>NUCLEOTIDE SEQUENCE [LARGE SCALE GENOMIC DNA]</scope>
    <source>
        <strain evidence="1 2">WMS-il1</strain>
    </source>
</reference>
<evidence type="ECO:0000313" key="1">
    <source>
        <dbReference type="EMBL" id="VUZ56576.1"/>
    </source>
</evidence>